<proteinExistence type="predicted"/>
<dbReference type="Proteomes" id="UP000593626">
    <property type="component" value="Chromosome"/>
</dbReference>
<gene>
    <name evidence="2" type="ORF">G8O30_08305</name>
</gene>
<organism evidence="2 3">
    <name type="scientific">Mangrovibacillus cuniculi</name>
    <dbReference type="NCBI Taxonomy" id="2593652"/>
    <lineage>
        <taxon>Bacteria</taxon>
        <taxon>Bacillati</taxon>
        <taxon>Bacillota</taxon>
        <taxon>Bacilli</taxon>
        <taxon>Bacillales</taxon>
        <taxon>Bacillaceae</taxon>
        <taxon>Mangrovibacillus</taxon>
    </lineage>
</organism>
<evidence type="ECO:0000313" key="3">
    <source>
        <dbReference type="Proteomes" id="UP000593626"/>
    </source>
</evidence>
<dbReference type="AlphaFoldDB" id="A0A7S8CBX3"/>
<name>A0A7S8CBX3_9BACI</name>
<keyword evidence="1" id="KW-0812">Transmembrane</keyword>
<keyword evidence="3" id="KW-1185">Reference proteome</keyword>
<evidence type="ECO:0000256" key="1">
    <source>
        <dbReference type="SAM" id="Phobius"/>
    </source>
</evidence>
<evidence type="ECO:0000313" key="2">
    <source>
        <dbReference type="EMBL" id="QPC46963.1"/>
    </source>
</evidence>
<sequence>MQTVYPGYGCYPVYYGTPGCGVGFGGYFALIIVLLVLLFLFGGFGYYCYH</sequence>
<dbReference type="EMBL" id="CP049742">
    <property type="protein sequence ID" value="QPC46963.1"/>
    <property type="molecule type" value="Genomic_DNA"/>
</dbReference>
<keyword evidence="1" id="KW-0472">Membrane</keyword>
<accession>A0A7S8CBX3</accession>
<dbReference type="RefSeq" id="WP_239671631.1">
    <property type="nucleotide sequence ID" value="NZ_CP049742.1"/>
</dbReference>
<keyword evidence="1" id="KW-1133">Transmembrane helix</keyword>
<dbReference type="KEGG" id="mcui:G8O30_08305"/>
<protein>
    <recommendedName>
        <fullName evidence="4">Sporulation protein YjcZ</fullName>
    </recommendedName>
</protein>
<feature type="transmembrane region" description="Helical" evidence="1">
    <location>
        <begin position="24"/>
        <end position="49"/>
    </location>
</feature>
<evidence type="ECO:0008006" key="4">
    <source>
        <dbReference type="Google" id="ProtNLM"/>
    </source>
</evidence>
<reference evidence="2 3" key="1">
    <citation type="submission" date="2019-07" db="EMBL/GenBank/DDBJ databases">
        <title>Genome sequence of 2 isolates from Red Sea Mangroves.</title>
        <authorList>
            <person name="Sefrji F."/>
            <person name="Michoud G."/>
            <person name="Merlino G."/>
            <person name="Daffonchio D."/>
        </authorList>
    </citation>
    <scope>NUCLEOTIDE SEQUENCE [LARGE SCALE GENOMIC DNA]</scope>
    <source>
        <strain evidence="2 3">R1DC41</strain>
    </source>
</reference>